<dbReference type="Proteomes" id="UP000317318">
    <property type="component" value="Chromosome"/>
</dbReference>
<dbReference type="KEGG" id="svp:Pan189_16650"/>
<gene>
    <name evidence="2" type="ORF">Pan189_16650</name>
</gene>
<reference evidence="2 3" key="1">
    <citation type="submission" date="2019-02" db="EMBL/GenBank/DDBJ databases">
        <title>Deep-cultivation of Planctomycetes and their phenomic and genomic characterization uncovers novel biology.</title>
        <authorList>
            <person name="Wiegand S."/>
            <person name="Jogler M."/>
            <person name="Boedeker C."/>
            <person name="Pinto D."/>
            <person name="Vollmers J."/>
            <person name="Rivas-Marin E."/>
            <person name="Kohn T."/>
            <person name="Peeters S.H."/>
            <person name="Heuer A."/>
            <person name="Rast P."/>
            <person name="Oberbeckmann S."/>
            <person name="Bunk B."/>
            <person name="Jeske O."/>
            <person name="Meyerdierks A."/>
            <person name="Storesund J.E."/>
            <person name="Kallscheuer N."/>
            <person name="Luecker S."/>
            <person name="Lage O.M."/>
            <person name="Pohl T."/>
            <person name="Merkel B.J."/>
            <person name="Hornburger P."/>
            <person name="Mueller R.-W."/>
            <person name="Bruemmer F."/>
            <person name="Labrenz M."/>
            <person name="Spormann A.M."/>
            <person name="Op den Camp H."/>
            <person name="Overmann J."/>
            <person name="Amann R."/>
            <person name="Jetten M.S.M."/>
            <person name="Mascher T."/>
            <person name="Medema M.H."/>
            <person name="Devos D.P."/>
            <person name="Kaster A.-K."/>
            <person name="Ovreas L."/>
            <person name="Rohde M."/>
            <person name="Galperin M.Y."/>
            <person name="Jogler C."/>
        </authorList>
    </citation>
    <scope>NUCLEOTIDE SEQUENCE [LARGE SCALE GENOMIC DNA]</scope>
    <source>
        <strain evidence="2 3">Pan189</strain>
    </source>
</reference>
<protein>
    <submittedName>
        <fullName evidence="2">Uncharacterized protein</fullName>
    </submittedName>
</protein>
<organism evidence="2 3">
    <name type="scientific">Stratiformator vulcanicus</name>
    <dbReference type="NCBI Taxonomy" id="2527980"/>
    <lineage>
        <taxon>Bacteria</taxon>
        <taxon>Pseudomonadati</taxon>
        <taxon>Planctomycetota</taxon>
        <taxon>Planctomycetia</taxon>
        <taxon>Planctomycetales</taxon>
        <taxon>Planctomycetaceae</taxon>
        <taxon>Stratiformator</taxon>
    </lineage>
</organism>
<evidence type="ECO:0000313" key="2">
    <source>
        <dbReference type="EMBL" id="QDT37292.1"/>
    </source>
</evidence>
<sequence length="279" mass="31238" precursor="true">MVRNRLRAIAAVGLTVVVGSLAVPTAQAQGNQRGFAVTAEPSVSGEELTTQTDLWVLEVDLKPARLIRVGITDPKSGEKTEELIWYLVYRVKNRALKTPPETPDLDPVNVYDDPPGPSLIIPRFLLVTQDGDAPVSHFDVTIPEAQAAIERREMRGDLKDTKLNNSVSIVQPIPKRLAEGEKPDRDDVIYGVAMWRNIDPETDFFRVALEGFSNGYQEMKGPGGQPMILRRVLVQDFWRPGDQFEEEEKEFQFKGGPRWLYLPDEELRQEGKVDLGSGS</sequence>
<dbReference type="AlphaFoldDB" id="A0A517R068"/>
<evidence type="ECO:0000256" key="1">
    <source>
        <dbReference type="SAM" id="SignalP"/>
    </source>
</evidence>
<feature type="signal peptide" evidence="1">
    <location>
        <begin position="1"/>
        <end position="28"/>
    </location>
</feature>
<keyword evidence="1" id="KW-0732">Signal</keyword>
<evidence type="ECO:0000313" key="3">
    <source>
        <dbReference type="Proteomes" id="UP000317318"/>
    </source>
</evidence>
<dbReference type="RefSeq" id="WP_145363423.1">
    <property type="nucleotide sequence ID" value="NZ_CP036268.1"/>
</dbReference>
<dbReference type="OrthoDB" id="271268at2"/>
<proteinExistence type="predicted"/>
<name>A0A517R068_9PLAN</name>
<keyword evidence="3" id="KW-1185">Reference proteome</keyword>
<feature type="chain" id="PRO_5022044632" evidence="1">
    <location>
        <begin position="29"/>
        <end position="279"/>
    </location>
</feature>
<accession>A0A517R068</accession>
<dbReference type="EMBL" id="CP036268">
    <property type="protein sequence ID" value="QDT37292.1"/>
    <property type="molecule type" value="Genomic_DNA"/>
</dbReference>